<keyword evidence="5 11" id="KW-0418">Kinase</keyword>
<evidence type="ECO:0000256" key="3">
    <source>
        <dbReference type="ARBA" id="ARBA00022679"/>
    </source>
</evidence>
<dbReference type="InterPro" id="IPR050351">
    <property type="entry name" value="BphY/WalK/GraS-like"/>
</dbReference>
<dbReference type="PANTHER" id="PTHR42878">
    <property type="entry name" value="TWO-COMPONENT HISTIDINE KINASE"/>
    <property type="match status" value="1"/>
</dbReference>
<evidence type="ECO:0000256" key="7">
    <source>
        <dbReference type="ARBA" id="ARBA00023012"/>
    </source>
</evidence>
<evidence type="ECO:0000256" key="5">
    <source>
        <dbReference type="ARBA" id="ARBA00022777"/>
    </source>
</evidence>
<evidence type="ECO:0000256" key="4">
    <source>
        <dbReference type="ARBA" id="ARBA00022741"/>
    </source>
</evidence>
<dbReference type="GO" id="GO:0016301">
    <property type="term" value="F:kinase activity"/>
    <property type="evidence" value="ECO:0007669"/>
    <property type="project" value="UniProtKB-KW"/>
</dbReference>
<evidence type="ECO:0000313" key="11">
    <source>
        <dbReference type="EMBL" id="MFD0886467.1"/>
    </source>
</evidence>
<dbReference type="InterPro" id="IPR004358">
    <property type="entry name" value="Sig_transdc_His_kin-like_C"/>
</dbReference>
<dbReference type="PANTHER" id="PTHR42878:SF7">
    <property type="entry name" value="SENSOR HISTIDINE KINASE GLRK"/>
    <property type="match status" value="1"/>
</dbReference>
<dbReference type="PROSITE" id="PS50109">
    <property type="entry name" value="HIS_KIN"/>
    <property type="match status" value="1"/>
</dbReference>
<dbReference type="InterPro" id="IPR003594">
    <property type="entry name" value="HATPase_dom"/>
</dbReference>
<evidence type="ECO:0000256" key="2">
    <source>
        <dbReference type="ARBA" id="ARBA00012438"/>
    </source>
</evidence>
<accession>A0ABW3DTX5</accession>
<keyword evidence="12" id="KW-1185">Reference proteome</keyword>
<evidence type="ECO:0000256" key="6">
    <source>
        <dbReference type="ARBA" id="ARBA00022840"/>
    </source>
</evidence>
<comment type="caution">
    <text evidence="11">The sequence shown here is derived from an EMBL/GenBank/DDBJ whole genome shotgun (WGS) entry which is preliminary data.</text>
</comment>
<dbReference type="PRINTS" id="PR00344">
    <property type="entry name" value="BCTRLSENSOR"/>
</dbReference>
<evidence type="ECO:0000256" key="8">
    <source>
        <dbReference type="ARBA" id="ARBA00039401"/>
    </source>
</evidence>
<organism evidence="11 12">
    <name type="scientific">Streptosporangium algeriense</name>
    <dbReference type="NCBI Taxonomy" id="1682748"/>
    <lineage>
        <taxon>Bacteria</taxon>
        <taxon>Bacillati</taxon>
        <taxon>Actinomycetota</taxon>
        <taxon>Actinomycetes</taxon>
        <taxon>Streptosporangiales</taxon>
        <taxon>Streptosporangiaceae</taxon>
        <taxon>Streptosporangium</taxon>
    </lineage>
</organism>
<feature type="region of interest" description="Disordered" evidence="9">
    <location>
        <begin position="130"/>
        <end position="151"/>
    </location>
</feature>
<dbReference type="SUPFAM" id="SSF55874">
    <property type="entry name" value="ATPase domain of HSP90 chaperone/DNA topoisomerase II/histidine kinase"/>
    <property type="match status" value="1"/>
</dbReference>
<reference evidence="12" key="1">
    <citation type="journal article" date="2019" name="Int. J. Syst. Evol. Microbiol.">
        <title>The Global Catalogue of Microorganisms (GCM) 10K type strain sequencing project: providing services to taxonomists for standard genome sequencing and annotation.</title>
        <authorList>
            <consortium name="The Broad Institute Genomics Platform"/>
            <consortium name="The Broad Institute Genome Sequencing Center for Infectious Disease"/>
            <person name="Wu L."/>
            <person name="Ma J."/>
        </authorList>
    </citation>
    <scope>NUCLEOTIDE SEQUENCE [LARGE SCALE GENOMIC DNA]</scope>
    <source>
        <strain evidence="12">CCUG 62974</strain>
    </source>
</reference>
<feature type="non-terminal residue" evidence="11">
    <location>
        <position position="1"/>
    </location>
</feature>
<dbReference type="InterPro" id="IPR036890">
    <property type="entry name" value="HATPase_C_sf"/>
</dbReference>
<dbReference type="Gene3D" id="3.30.565.10">
    <property type="entry name" value="Histidine kinase-like ATPase, C-terminal domain"/>
    <property type="match status" value="1"/>
</dbReference>
<dbReference type="Pfam" id="PF02518">
    <property type="entry name" value="HATPase_c"/>
    <property type="match status" value="1"/>
</dbReference>
<dbReference type="EMBL" id="JBHTHX010000617">
    <property type="protein sequence ID" value="MFD0886467.1"/>
    <property type="molecule type" value="Genomic_DNA"/>
</dbReference>
<keyword evidence="3" id="KW-0808">Transferase</keyword>
<dbReference type="Proteomes" id="UP001597024">
    <property type="component" value="Unassembled WGS sequence"/>
</dbReference>
<sequence>SGEHVVRGAQSALRRVISALLDNALRHAREGGNIWMTLRSGPESVQLSVRDDGAGLDPRDGGRLFTRHVGKPHQGGLGIGLALVSEVVDAHGGTVGVDGQPGAGATFTIRLPVHPGGDTPRSPRIRLPQQMRNRTHKKARVPVPEYGEGRP</sequence>
<keyword evidence="6" id="KW-0067">ATP-binding</keyword>
<dbReference type="CDD" id="cd00075">
    <property type="entry name" value="HATPase"/>
    <property type="match status" value="1"/>
</dbReference>
<protein>
    <recommendedName>
        <fullName evidence="8">Sensor-like histidine kinase SenX3</fullName>
        <ecNumber evidence="2">2.7.13.3</ecNumber>
    </recommendedName>
</protein>
<keyword evidence="4" id="KW-0547">Nucleotide-binding</keyword>
<proteinExistence type="predicted"/>
<evidence type="ECO:0000256" key="9">
    <source>
        <dbReference type="SAM" id="MobiDB-lite"/>
    </source>
</evidence>
<feature type="domain" description="Histidine kinase" evidence="10">
    <location>
        <begin position="1"/>
        <end position="115"/>
    </location>
</feature>
<dbReference type="EC" id="2.7.13.3" evidence="2"/>
<name>A0ABW3DTX5_9ACTN</name>
<evidence type="ECO:0000256" key="1">
    <source>
        <dbReference type="ARBA" id="ARBA00000085"/>
    </source>
</evidence>
<dbReference type="SMART" id="SM00387">
    <property type="entry name" value="HATPase_c"/>
    <property type="match status" value="1"/>
</dbReference>
<evidence type="ECO:0000313" key="12">
    <source>
        <dbReference type="Proteomes" id="UP001597024"/>
    </source>
</evidence>
<comment type="catalytic activity">
    <reaction evidence="1">
        <text>ATP + protein L-histidine = ADP + protein N-phospho-L-histidine.</text>
        <dbReference type="EC" id="2.7.13.3"/>
    </reaction>
</comment>
<keyword evidence="7" id="KW-0902">Two-component regulatory system</keyword>
<dbReference type="InterPro" id="IPR005467">
    <property type="entry name" value="His_kinase_dom"/>
</dbReference>
<evidence type="ECO:0000259" key="10">
    <source>
        <dbReference type="PROSITE" id="PS50109"/>
    </source>
</evidence>
<gene>
    <name evidence="11" type="ORF">ACFQ08_18135</name>
</gene>